<dbReference type="RefSeq" id="WP_245732752.1">
    <property type="nucleotide sequence ID" value="NZ_FOHJ01000004.1"/>
</dbReference>
<reference evidence="3" key="1">
    <citation type="submission" date="2016-10" db="EMBL/GenBank/DDBJ databases">
        <authorList>
            <person name="Varghese N."/>
            <person name="Submissions S."/>
        </authorList>
    </citation>
    <scope>NUCLEOTIDE SEQUENCE [LARGE SCALE GENOMIC DNA]</scope>
    <source>
        <strain evidence="3">CGMCC 1.3566</strain>
    </source>
</reference>
<gene>
    <name evidence="2" type="ORF">SAMN05421676_10445</name>
</gene>
<accession>A0A1I0DLI5</accession>
<protein>
    <submittedName>
        <fullName evidence="2">Protein N-acetyltransferase, RimJ/RimL family</fullName>
    </submittedName>
</protein>
<dbReference type="GO" id="GO:0016747">
    <property type="term" value="F:acyltransferase activity, transferring groups other than amino-acyl groups"/>
    <property type="evidence" value="ECO:0007669"/>
    <property type="project" value="InterPro"/>
</dbReference>
<evidence type="ECO:0000313" key="3">
    <source>
        <dbReference type="Proteomes" id="UP000199095"/>
    </source>
</evidence>
<dbReference type="PROSITE" id="PS51186">
    <property type="entry name" value="GNAT"/>
    <property type="match status" value="1"/>
</dbReference>
<dbReference type="InterPro" id="IPR051531">
    <property type="entry name" value="N-acetyltransferase"/>
</dbReference>
<sequence length="164" mass="18344">MPYIKTSRLTLITFTVDMMKATLSGANQLKELTGYHVADGYPMEVYKIERFLQYPEENEWEGIIIHNKNRSIIGDMGFKGGPDEKGGMDLGYSIISGYQGNGYATEMASAMVEWGLNQPHVKKITASCSNENIPSIKVLRNTGFASGQRGRRNLLGNRYRLILS</sequence>
<keyword evidence="2" id="KW-0808">Transferase</keyword>
<dbReference type="SUPFAM" id="SSF55729">
    <property type="entry name" value="Acyl-CoA N-acyltransferases (Nat)"/>
    <property type="match status" value="1"/>
</dbReference>
<dbReference type="Proteomes" id="UP000199095">
    <property type="component" value="Unassembled WGS sequence"/>
</dbReference>
<dbReference type="STRING" id="237682.SAMN05421676_10445"/>
<organism evidence="2 3">
    <name type="scientific">Salinibacillus kushneri</name>
    <dbReference type="NCBI Taxonomy" id="237682"/>
    <lineage>
        <taxon>Bacteria</taxon>
        <taxon>Bacillati</taxon>
        <taxon>Bacillota</taxon>
        <taxon>Bacilli</taxon>
        <taxon>Bacillales</taxon>
        <taxon>Bacillaceae</taxon>
        <taxon>Salinibacillus</taxon>
    </lineage>
</organism>
<dbReference type="PANTHER" id="PTHR43792">
    <property type="entry name" value="GNAT FAMILY, PUTATIVE (AFU_ORTHOLOGUE AFUA_3G00765)-RELATED-RELATED"/>
    <property type="match status" value="1"/>
</dbReference>
<dbReference type="PANTHER" id="PTHR43792:SF13">
    <property type="entry name" value="ACETYLTRANSFERASE"/>
    <property type="match status" value="1"/>
</dbReference>
<dbReference type="InterPro" id="IPR000182">
    <property type="entry name" value="GNAT_dom"/>
</dbReference>
<feature type="domain" description="N-acetyltransferase" evidence="1">
    <location>
        <begin position="16"/>
        <end position="164"/>
    </location>
</feature>
<dbReference type="AlphaFoldDB" id="A0A1I0DLI5"/>
<dbReference type="InterPro" id="IPR016181">
    <property type="entry name" value="Acyl_CoA_acyltransferase"/>
</dbReference>
<evidence type="ECO:0000313" key="2">
    <source>
        <dbReference type="EMBL" id="SET32527.1"/>
    </source>
</evidence>
<dbReference type="EMBL" id="FOHJ01000004">
    <property type="protein sequence ID" value="SET32527.1"/>
    <property type="molecule type" value="Genomic_DNA"/>
</dbReference>
<dbReference type="Gene3D" id="3.40.630.30">
    <property type="match status" value="1"/>
</dbReference>
<name>A0A1I0DLI5_9BACI</name>
<keyword evidence="3" id="KW-1185">Reference proteome</keyword>
<evidence type="ECO:0000259" key="1">
    <source>
        <dbReference type="PROSITE" id="PS51186"/>
    </source>
</evidence>
<proteinExistence type="predicted"/>
<dbReference type="Pfam" id="PF13302">
    <property type="entry name" value="Acetyltransf_3"/>
    <property type="match status" value="1"/>
</dbReference>